<evidence type="ECO:0000313" key="2">
    <source>
        <dbReference type="EMBL" id="CEP61845.1"/>
    </source>
</evidence>
<feature type="compositionally biased region" description="Low complexity" evidence="1">
    <location>
        <begin position="23"/>
        <end position="39"/>
    </location>
</feature>
<reference evidence="2 3" key="1">
    <citation type="submission" date="2014-12" db="EMBL/GenBank/DDBJ databases">
        <authorList>
            <person name="Neuveglise Cecile"/>
        </authorList>
    </citation>
    <scope>NUCLEOTIDE SEQUENCE [LARGE SCALE GENOMIC DNA]</scope>
    <source>
        <strain evidence="2 3">CBS 12615</strain>
    </source>
</reference>
<dbReference type="GeneID" id="34685288"/>
<feature type="compositionally biased region" description="Basic and acidic residues" evidence="1">
    <location>
        <begin position="63"/>
        <end position="75"/>
    </location>
</feature>
<protein>
    <submittedName>
        <fullName evidence="2">LALA0S04e02014g1_1</fullName>
    </submittedName>
</protein>
<dbReference type="InterPro" id="IPR011993">
    <property type="entry name" value="PH-like_dom_sf"/>
</dbReference>
<feature type="region of interest" description="Disordered" evidence="1">
    <location>
        <begin position="1"/>
        <end position="75"/>
    </location>
</feature>
<feature type="compositionally biased region" description="Basic and acidic residues" evidence="1">
    <location>
        <begin position="328"/>
        <end position="338"/>
    </location>
</feature>
<sequence>MSSVVQSKRLGYTKQNSLDKTKSSCSSGSLSSSDNLSNSMEASDGSHRGKSVKQSQSTAGNAKLREKEPTKRVEASEDDFLAWVNPLPSKVPSYNSVNPNRRVAFPVYDVQDPGLLPPYSPSVEEITLVSMKMEWLDPYNISPSRGWKNFVMEINSTQVNFYHIDPSLTKTIRNYSNGKSSFAGESIDPVLEYDSHHSILNSLGSKSTYQFNKADQESLANKIKKDKVRFLSNNRLFKTYSLQFAKFGIPTDYNRKTFVLRLRCETDQFLLSFSHVDDMIMWAMHLSIGIGLALDLDFRELPSYRTVPRRRRRRRRKRQDGIINGVDGLRRITSDKKKGSVSSNGSGSSRSGFLEPHSPQKKSARTLSSSSHSSHGEDPYLSSSHYSPGSRRGSNDSIKSKLKNFFNSDKKASSPSYRSAYFRTVSSTGLNRVVEDEEEDPVPPAASSASNSPLKAAGPARPRLDQRSQSMGPMDNHTEGEDYFGFISASAPVDKDGTVATPGSPGSIASVATGELQTQHGFKNNVGLQKDLAELHQIIREHNEEDVAIEEEDEDEDGDVIPSFTGDDRDDEIDEDDDDIDSLHRNPATTTSSIYQEEGIFHDSEDDYLYVVDRGDAFRRRASSVTSNLSSTPYGSEGVKWHPPRKEMSRRRYIRDSLRCIKPLPIDEEWMGKIIIRAIPPPAYETNNAPVSGFIFDQGIKGKPKASKVKSLRIENGIILNKCKNHFVKPYVVGPTGLLKTNARC</sequence>
<feature type="compositionally biased region" description="Acidic residues" evidence="1">
    <location>
        <begin position="546"/>
        <end position="559"/>
    </location>
</feature>
<proteinExistence type="predicted"/>
<dbReference type="HOGENOM" id="CLU_012105_0_0_1"/>
<evidence type="ECO:0000256" key="1">
    <source>
        <dbReference type="SAM" id="MobiDB-lite"/>
    </source>
</evidence>
<dbReference type="Gene3D" id="2.30.29.30">
    <property type="entry name" value="Pleckstrin-homology domain (PH domain)/Phosphotyrosine-binding domain (PTB)"/>
    <property type="match status" value="1"/>
</dbReference>
<dbReference type="PANTHER" id="PTHR37283:SF1">
    <property type="entry name" value="PH DOMAIN-CONTAINING PROTEIN YHR131C"/>
    <property type="match status" value="1"/>
</dbReference>
<dbReference type="PANTHER" id="PTHR37283">
    <property type="entry name" value="PH DOMAIN-CONTAINING PROTEIN YHR131C"/>
    <property type="match status" value="1"/>
</dbReference>
<feature type="region of interest" description="Disordered" evidence="1">
    <location>
        <begin position="308"/>
        <end position="398"/>
    </location>
</feature>
<organism evidence="2 3">
    <name type="scientific">Lachancea lanzarotensis</name>
    <dbReference type="NCBI Taxonomy" id="1245769"/>
    <lineage>
        <taxon>Eukaryota</taxon>
        <taxon>Fungi</taxon>
        <taxon>Dikarya</taxon>
        <taxon>Ascomycota</taxon>
        <taxon>Saccharomycotina</taxon>
        <taxon>Saccharomycetes</taxon>
        <taxon>Saccharomycetales</taxon>
        <taxon>Saccharomycetaceae</taxon>
        <taxon>Lachancea</taxon>
    </lineage>
</organism>
<feature type="compositionally biased region" description="Acidic residues" evidence="1">
    <location>
        <begin position="568"/>
        <end position="580"/>
    </location>
</feature>
<feature type="compositionally biased region" description="Basic residues" evidence="1">
    <location>
        <begin position="308"/>
        <end position="318"/>
    </location>
</feature>
<evidence type="ECO:0000313" key="3">
    <source>
        <dbReference type="Proteomes" id="UP000054304"/>
    </source>
</evidence>
<dbReference type="STRING" id="1245769.A0A0C7MW78"/>
<dbReference type="EMBL" id="LN736363">
    <property type="protein sequence ID" value="CEP61845.1"/>
    <property type="molecule type" value="Genomic_DNA"/>
</dbReference>
<feature type="compositionally biased region" description="Low complexity" evidence="1">
    <location>
        <begin position="340"/>
        <end position="352"/>
    </location>
</feature>
<name>A0A0C7MW78_9SACH</name>
<gene>
    <name evidence="2" type="ORF">LALA0_S04e02014g</name>
</gene>
<dbReference type="OrthoDB" id="5865767at2759"/>
<keyword evidence="3" id="KW-1185">Reference proteome</keyword>
<dbReference type="AlphaFoldDB" id="A0A0C7MW78"/>
<dbReference type="RefSeq" id="XP_022628077.1">
    <property type="nucleotide sequence ID" value="XM_022772631.1"/>
</dbReference>
<feature type="region of interest" description="Disordered" evidence="1">
    <location>
        <begin position="433"/>
        <end position="481"/>
    </location>
</feature>
<dbReference type="Proteomes" id="UP000054304">
    <property type="component" value="Unassembled WGS sequence"/>
</dbReference>
<feature type="region of interest" description="Disordered" evidence="1">
    <location>
        <begin position="544"/>
        <end position="587"/>
    </location>
</feature>
<accession>A0A0C7MW78</accession>